<feature type="region of interest" description="Disordered" evidence="7">
    <location>
        <begin position="173"/>
        <end position="223"/>
    </location>
</feature>
<evidence type="ECO:0000256" key="3">
    <source>
        <dbReference type="ARBA" id="ARBA00023125"/>
    </source>
</evidence>
<feature type="region of interest" description="Disordered" evidence="7">
    <location>
        <begin position="1"/>
        <end position="22"/>
    </location>
</feature>
<evidence type="ECO:0000256" key="4">
    <source>
        <dbReference type="ARBA" id="ARBA00023163"/>
    </source>
</evidence>
<organism evidence="9 10">
    <name type="scientific">Tagetes erecta</name>
    <name type="common">African marigold</name>
    <dbReference type="NCBI Taxonomy" id="13708"/>
    <lineage>
        <taxon>Eukaryota</taxon>
        <taxon>Viridiplantae</taxon>
        <taxon>Streptophyta</taxon>
        <taxon>Embryophyta</taxon>
        <taxon>Tracheophyta</taxon>
        <taxon>Spermatophyta</taxon>
        <taxon>Magnoliopsida</taxon>
        <taxon>eudicotyledons</taxon>
        <taxon>Gunneridae</taxon>
        <taxon>Pentapetalae</taxon>
        <taxon>asterids</taxon>
        <taxon>campanulids</taxon>
        <taxon>Asterales</taxon>
        <taxon>Asteraceae</taxon>
        <taxon>Asteroideae</taxon>
        <taxon>Heliantheae alliance</taxon>
        <taxon>Tageteae</taxon>
        <taxon>Tagetes</taxon>
    </lineage>
</organism>
<dbReference type="InterPro" id="IPR011598">
    <property type="entry name" value="bHLH_dom"/>
</dbReference>
<evidence type="ECO:0000259" key="8">
    <source>
        <dbReference type="PROSITE" id="PS50888"/>
    </source>
</evidence>
<evidence type="ECO:0000256" key="7">
    <source>
        <dbReference type="SAM" id="MobiDB-lite"/>
    </source>
</evidence>
<feature type="coiled-coil region" evidence="6">
    <location>
        <begin position="61"/>
        <end position="88"/>
    </location>
</feature>
<evidence type="ECO:0000256" key="1">
    <source>
        <dbReference type="ARBA" id="ARBA00004123"/>
    </source>
</evidence>
<evidence type="ECO:0000256" key="5">
    <source>
        <dbReference type="ARBA" id="ARBA00023242"/>
    </source>
</evidence>
<name>A0AAD8NGM0_TARER</name>
<evidence type="ECO:0000313" key="9">
    <source>
        <dbReference type="EMBL" id="KAK1407296.1"/>
    </source>
</evidence>
<keyword evidence="10" id="KW-1185">Reference proteome</keyword>
<evidence type="ECO:0000256" key="2">
    <source>
        <dbReference type="ARBA" id="ARBA00023015"/>
    </source>
</evidence>
<dbReference type="GO" id="GO:0005634">
    <property type="term" value="C:nucleus"/>
    <property type="evidence" value="ECO:0007669"/>
    <property type="project" value="UniProtKB-SubCell"/>
</dbReference>
<gene>
    <name evidence="9" type="ORF">QVD17_38910</name>
</gene>
<dbReference type="PANTHER" id="PTHR47075">
    <property type="entry name" value="TRANSCRIPTION FACTOR BHLH47"/>
    <property type="match status" value="1"/>
</dbReference>
<keyword evidence="2" id="KW-0805">Transcription regulation</keyword>
<protein>
    <recommendedName>
        <fullName evidence="8">BHLH domain-containing protein</fullName>
    </recommendedName>
</protein>
<dbReference type="InterPro" id="IPR036638">
    <property type="entry name" value="HLH_DNA-bd_sf"/>
</dbReference>
<dbReference type="SUPFAM" id="SSF47459">
    <property type="entry name" value="HLH, helix-loop-helix DNA-binding domain"/>
    <property type="match status" value="1"/>
</dbReference>
<dbReference type="InterPro" id="IPR057075">
    <property type="entry name" value="bHLH_IRO3"/>
</dbReference>
<dbReference type="GO" id="GO:0003677">
    <property type="term" value="F:DNA binding"/>
    <property type="evidence" value="ECO:0007669"/>
    <property type="project" value="UniProtKB-KW"/>
</dbReference>
<keyword evidence="3" id="KW-0238">DNA-binding</keyword>
<evidence type="ECO:0000313" key="10">
    <source>
        <dbReference type="Proteomes" id="UP001229421"/>
    </source>
</evidence>
<keyword evidence="4" id="KW-0804">Transcription</keyword>
<keyword evidence="5" id="KW-0539">Nucleus</keyword>
<sequence length="223" mass="25112">MGAERSPTCLHTSKKSPAKVPKRIHKAEREKLKREHLNELFLELAGALELSEQNSGKASVLGETTRVVKDMIDQIKSLKKENEALLSETQYVTVERNELQDETCTLQKQISELKSVIKERTVQPNLDLNAPAVESQEPQLPAYFPQEMIRLPAGDPVLNPVFVIPASHNIQVHTQPDSGVGNKPMSNVSKPYPRYPTSSDSWPFQLLEKTSQEVADEQHKERL</sequence>
<comment type="caution">
    <text evidence="9">The sequence shown here is derived from an EMBL/GenBank/DDBJ whole genome shotgun (WGS) entry which is preliminary data.</text>
</comment>
<dbReference type="GO" id="GO:0046983">
    <property type="term" value="F:protein dimerization activity"/>
    <property type="evidence" value="ECO:0007669"/>
    <property type="project" value="InterPro"/>
</dbReference>
<dbReference type="Gene3D" id="4.10.280.10">
    <property type="entry name" value="Helix-loop-helix DNA-binding domain"/>
    <property type="match status" value="1"/>
</dbReference>
<reference evidence="9" key="1">
    <citation type="journal article" date="2023" name="bioRxiv">
        <title>Improved chromosome-level genome assembly for marigold (Tagetes erecta).</title>
        <authorList>
            <person name="Jiang F."/>
            <person name="Yuan L."/>
            <person name="Wang S."/>
            <person name="Wang H."/>
            <person name="Xu D."/>
            <person name="Wang A."/>
            <person name="Fan W."/>
        </authorList>
    </citation>
    <scope>NUCLEOTIDE SEQUENCE</scope>
    <source>
        <strain evidence="9">WSJ</strain>
        <tissue evidence="9">Leaf</tissue>
    </source>
</reference>
<dbReference type="Proteomes" id="UP001229421">
    <property type="component" value="Unassembled WGS sequence"/>
</dbReference>
<comment type="subcellular location">
    <subcellularLocation>
        <location evidence="1">Nucleus</location>
    </subcellularLocation>
</comment>
<keyword evidence="6" id="KW-0175">Coiled coil</keyword>
<dbReference type="PROSITE" id="PS50888">
    <property type="entry name" value="BHLH"/>
    <property type="match status" value="1"/>
</dbReference>
<proteinExistence type="predicted"/>
<dbReference type="Pfam" id="PF23177">
    <property type="entry name" value="bHLH_IRO3"/>
    <property type="match status" value="1"/>
</dbReference>
<feature type="compositionally biased region" description="Polar residues" evidence="7">
    <location>
        <begin position="196"/>
        <end position="213"/>
    </location>
</feature>
<dbReference type="PANTHER" id="PTHR47075:SF10">
    <property type="entry name" value="TRANSCRIPTION FACTOR BHLH47-LIKE"/>
    <property type="match status" value="1"/>
</dbReference>
<evidence type="ECO:0000256" key="6">
    <source>
        <dbReference type="SAM" id="Coils"/>
    </source>
</evidence>
<dbReference type="AlphaFoldDB" id="A0AAD8NGM0"/>
<feature type="compositionally biased region" description="Basic residues" evidence="7">
    <location>
        <begin position="12"/>
        <end position="22"/>
    </location>
</feature>
<dbReference type="EMBL" id="JAUHHV010000011">
    <property type="protein sequence ID" value="KAK1407296.1"/>
    <property type="molecule type" value="Genomic_DNA"/>
</dbReference>
<feature type="domain" description="BHLH" evidence="8">
    <location>
        <begin position="21"/>
        <end position="71"/>
    </location>
</feature>
<accession>A0AAD8NGM0</accession>